<dbReference type="Proteomes" id="UP000075615">
    <property type="component" value="Unassembled WGS sequence"/>
</dbReference>
<feature type="domain" description="Mechanosensitive ion channel MscS" evidence="8">
    <location>
        <begin position="110"/>
        <end position="175"/>
    </location>
</feature>
<feature type="transmembrane region" description="Helical" evidence="7">
    <location>
        <begin position="61"/>
        <end position="87"/>
    </location>
</feature>
<dbReference type="InterPro" id="IPR045275">
    <property type="entry name" value="MscS_archaea/bacteria_type"/>
</dbReference>
<evidence type="ECO:0000259" key="8">
    <source>
        <dbReference type="Pfam" id="PF00924"/>
    </source>
</evidence>
<gene>
    <name evidence="11" type="ORF">AWN68_00570</name>
</gene>
<evidence type="ECO:0000256" key="3">
    <source>
        <dbReference type="ARBA" id="ARBA00022475"/>
    </source>
</evidence>
<dbReference type="Gene3D" id="1.10.287.1260">
    <property type="match status" value="1"/>
</dbReference>
<dbReference type="Gene3D" id="3.30.70.100">
    <property type="match status" value="1"/>
</dbReference>
<evidence type="ECO:0000259" key="9">
    <source>
        <dbReference type="Pfam" id="PF21082"/>
    </source>
</evidence>
<evidence type="ECO:0000256" key="4">
    <source>
        <dbReference type="ARBA" id="ARBA00022692"/>
    </source>
</evidence>
<organism evidence="11 12">
    <name type="scientific">Roseivirga echinicomitans</name>
    <dbReference type="NCBI Taxonomy" id="296218"/>
    <lineage>
        <taxon>Bacteria</taxon>
        <taxon>Pseudomonadati</taxon>
        <taxon>Bacteroidota</taxon>
        <taxon>Cytophagia</taxon>
        <taxon>Cytophagales</taxon>
        <taxon>Roseivirgaceae</taxon>
        <taxon>Roseivirga</taxon>
    </lineage>
</organism>
<dbReference type="GO" id="GO:0008381">
    <property type="term" value="F:mechanosensitive monoatomic ion channel activity"/>
    <property type="evidence" value="ECO:0007669"/>
    <property type="project" value="InterPro"/>
</dbReference>
<name>A0A150XX40_9BACT</name>
<proteinExistence type="inferred from homology"/>
<dbReference type="InterPro" id="IPR011066">
    <property type="entry name" value="MscS_channel_C_sf"/>
</dbReference>
<dbReference type="SUPFAM" id="SSF50182">
    <property type="entry name" value="Sm-like ribonucleoproteins"/>
    <property type="match status" value="1"/>
</dbReference>
<comment type="similarity">
    <text evidence="2">Belongs to the MscS (TC 1.A.23) family.</text>
</comment>
<dbReference type="Gene3D" id="2.30.30.60">
    <property type="match status" value="1"/>
</dbReference>
<dbReference type="Pfam" id="PF21082">
    <property type="entry name" value="MS_channel_3rd"/>
    <property type="match status" value="1"/>
</dbReference>
<keyword evidence="6 7" id="KW-0472">Membrane</keyword>
<dbReference type="InterPro" id="IPR049278">
    <property type="entry name" value="MS_channel_C"/>
</dbReference>
<keyword evidence="4 7" id="KW-0812">Transmembrane</keyword>
<evidence type="ECO:0000256" key="7">
    <source>
        <dbReference type="SAM" id="Phobius"/>
    </source>
</evidence>
<comment type="caution">
    <text evidence="11">The sequence shown here is derived from an EMBL/GenBank/DDBJ whole genome shotgun (WGS) entry which is preliminary data.</text>
</comment>
<keyword evidence="12" id="KW-1185">Reference proteome</keyword>
<dbReference type="InterPro" id="IPR011014">
    <property type="entry name" value="MscS_channel_TM-2"/>
</dbReference>
<dbReference type="InterPro" id="IPR010920">
    <property type="entry name" value="LSM_dom_sf"/>
</dbReference>
<dbReference type="STRING" id="296218.AWN68_00570"/>
<dbReference type="Pfam" id="PF21088">
    <property type="entry name" value="MS_channel_1st"/>
    <property type="match status" value="1"/>
</dbReference>
<feature type="transmembrane region" description="Helical" evidence="7">
    <location>
        <begin position="93"/>
        <end position="121"/>
    </location>
</feature>
<keyword evidence="5 7" id="KW-1133">Transmembrane helix</keyword>
<feature type="domain" description="Mechanosensitive ion channel transmembrane helices 2/3" evidence="10">
    <location>
        <begin position="68"/>
        <end position="108"/>
    </location>
</feature>
<comment type="subcellular location">
    <subcellularLocation>
        <location evidence="1">Cell membrane</location>
        <topology evidence="1">Multi-pass membrane protein</topology>
    </subcellularLocation>
</comment>
<dbReference type="OrthoDB" id="9809206at2"/>
<feature type="transmembrane region" description="Helical" evidence="7">
    <location>
        <begin position="20"/>
        <end position="41"/>
    </location>
</feature>
<evidence type="ECO:0000313" key="12">
    <source>
        <dbReference type="Proteomes" id="UP000075615"/>
    </source>
</evidence>
<dbReference type="Pfam" id="PF00924">
    <property type="entry name" value="MS_channel_2nd"/>
    <property type="match status" value="1"/>
</dbReference>
<reference evidence="11 12" key="1">
    <citation type="submission" date="2016-01" db="EMBL/GenBank/DDBJ databases">
        <title>Genome sequencing of Roseivirga echinicomitans KMM 6058.</title>
        <authorList>
            <person name="Selvaratnam C."/>
            <person name="Thevarajoo S."/>
            <person name="Goh K.M."/>
            <person name="Ee R."/>
            <person name="Chan K.-G."/>
            <person name="Chong C.S."/>
        </authorList>
    </citation>
    <scope>NUCLEOTIDE SEQUENCE [LARGE SCALE GENOMIC DNA]</scope>
    <source>
        <strain evidence="11 12">KMM 6058</strain>
    </source>
</reference>
<dbReference type="InterPro" id="IPR006685">
    <property type="entry name" value="MscS_channel_2nd"/>
</dbReference>
<keyword evidence="3" id="KW-1003">Cell membrane</keyword>
<evidence type="ECO:0000313" key="11">
    <source>
        <dbReference type="EMBL" id="KYG83337.1"/>
    </source>
</evidence>
<evidence type="ECO:0000256" key="6">
    <source>
        <dbReference type="ARBA" id="ARBA00023136"/>
    </source>
</evidence>
<dbReference type="GO" id="GO:0005886">
    <property type="term" value="C:plasma membrane"/>
    <property type="evidence" value="ECO:0007669"/>
    <property type="project" value="UniProtKB-SubCell"/>
</dbReference>
<dbReference type="InterPro" id="IPR049142">
    <property type="entry name" value="MS_channel_1st"/>
</dbReference>
<dbReference type="EMBL" id="LRDB01000001">
    <property type="protein sequence ID" value="KYG83337.1"/>
    <property type="molecule type" value="Genomic_DNA"/>
</dbReference>
<dbReference type="PANTHER" id="PTHR30221:SF1">
    <property type="entry name" value="SMALL-CONDUCTANCE MECHANOSENSITIVE CHANNEL"/>
    <property type="match status" value="1"/>
</dbReference>
<feature type="domain" description="Mechanosensitive ion channel MscS C-terminal" evidence="9">
    <location>
        <begin position="185"/>
        <end position="264"/>
    </location>
</feature>
<evidence type="ECO:0000259" key="10">
    <source>
        <dbReference type="Pfam" id="PF21088"/>
    </source>
</evidence>
<sequence>MESDLQESVTGTWDLIVSYVVGYGLEVLGAIVTLIIGSWVIKRLVKLSHKTLLKRDIDVILIPTLVGVVRVALYAALIFAVIAQIGIETSGFLAVFGGAALAIGLALQGSLANFAGGILILTLKPFKAGDYVEIDGTGGAVNGVSIMTTVLKTPDNRTIFLPNGKVAGANIVNFSLEPKRRWDKVFGIGYGDDFEKAKGIILKIIETDSRFLKDPAPMVRVGNLGDSSVDITVRAWVETPEYWNVNWDMIEKVKKAFDAEGISIPFPQRDIHIFNEK</sequence>
<protein>
    <submittedName>
        <fullName evidence="11">Mechanosensitive ion channel protein MscS</fullName>
    </submittedName>
</protein>
<evidence type="ECO:0000256" key="5">
    <source>
        <dbReference type="ARBA" id="ARBA00022989"/>
    </source>
</evidence>
<evidence type="ECO:0000256" key="1">
    <source>
        <dbReference type="ARBA" id="ARBA00004651"/>
    </source>
</evidence>
<dbReference type="SUPFAM" id="SSF82861">
    <property type="entry name" value="Mechanosensitive channel protein MscS (YggB), transmembrane region"/>
    <property type="match status" value="1"/>
</dbReference>
<dbReference type="RefSeq" id="WP_068409994.1">
    <property type="nucleotide sequence ID" value="NZ_LRDB01000001.1"/>
</dbReference>
<dbReference type="InterPro" id="IPR023408">
    <property type="entry name" value="MscS_beta-dom_sf"/>
</dbReference>
<dbReference type="AlphaFoldDB" id="A0A150XX40"/>
<dbReference type="PANTHER" id="PTHR30221">
    <property type="entry name" value="SMALL-CONDUCTANCE MECHANOSENSITIVE CHANNEL"/>
    <property type="match status" value="1"/>
</dbReference>
<dbReference type="SUPFAM" id="SSF82689">
    <property type="entry name" value="Mechanosensitive channel protein MscS (YggB), C-terminal domain"/>
    <property type="match status" value="1"/>
</dbReference>
<evidence type="ECO:0000256" key="2">
    <source>
        <dbReference type="ARBA" id="ARBA00008017"/>
    </source>
</evidence>
<accession>A0A150XX40</accession>